<dbReference type="Proteomes" id="UP001515480">
    <property type="component" value="Unassembled WGS sequence"/>
</dbReference>
<evidence type="ECO:0000313" key="2">
    <source>
        <dbReference type="EMBL" id="KAL1523778.1"/>
    </source>
</evidence>
<keyword evidence="3" id="KW-1185">Reference proteome</keyword>
<sequence>MVRDLPPRRENREASERGERCGHAHAVRVAVVPAERHYALQQTALVAHPLELERAQGGEAAVDRGE</sequence>
<protein>
    <submittedName>
        <fullName evidence="2">Uncharacterized protein</fullName>
    </submittedName>
</protein>
<name>A0AB34JSJ1_PRYPA</name>
<reference evidence="2 3" key="1">
    <citation type="journal article" date="2024" name="Science">
        <title>Giant polyketide synthase enzymes in the biosynthesis of giant marine polyether toxins.</title>
        <authorList>
            <person name="Fallon T.R."/>
            <person name="Shende V.V."/>
            <person name="Wierzbicki I.H."/>
            <person name="Pendleton A.L."/>
            <person name="Watervoot N.F."/>
            <person name="Auber R.P."/>
            <person name="Gonzalez D.J."/>
            <person name="Wisecaver J.H."/>
            <person name="Moore B.S."/>
        </authorList>
    </citation>
    <scope>NUCLEOTIDE SEQUENCE [LARGE SCALE GENOMIC DNA]</scope>
    <source>
        <strain evidence="2 3">12B1</strain>
    </source>
</reference>
<accession>A0AB34JSJ1</accession>
<proteinExistence type="predicted"/>
<comment type="caution">
    <text evidence="2">The sequence shown here is derived from an EMBL/GenBank/DDBJ whole genome shotgun (WGS) entry which is preliminary data.</text>
</comment>
<evidence type="ECO:0000256" key="1">
    <source>
        <dbReference type="SAM" id="MobiDB-lite"/>
    </source>
</evidence>
<feature type="region of interest" description="Disordered" evidence="1">
    <location>
        <begin position="1"/>
        <end position="21"/>
    </location>
</feature>
<dbReference type="EMBL" id="JBGBPQ010000005">
    <property type="protein sequence ID" value="KAL1523778.1"/>
    <property type="molecule type" value="Genomic_DNA"/>
</dbReference>
<evidence type="ECO:0000313" key="3">
    <source>
        <dbReference type="Proteomes" id="UP001515480"/>
    </source>
</evidence>
<dbReference type="AlphaFoldDB" id="A0AB34JSJ1"/>
<gene>
    <name evidence="2" type="ORF">AB1Y20_018702</name>
</gene>
<organism evidence="2 3">
    <name type="scientific">Prymnesium parvum</name>
    <name type="common">Toxic golden alga</name>
    <dbReference type="NCBI Taxonomy" id="97485"/>
    <lineage>
        <taxon>Eukaryota</taxon>
        <taxon>Haptista</taxon>
        <taxon>Haptophyta</taxon>
        <taxon>Prymnesiophyceae</taxon>
        <taxon>Prymnesiales</taxon>
        <taxon>Prymnesiaceae</taxon>
        <taxon>Prymnesium</taxon>
    </lineage>
</organism>